<evidence type="ECO:0000259" key="2">
    <source>
        <dbReference type="Pfam" id="PF10159"/>
    </source>
</evidence>
<dbReference type="InterPro" id="IPR019315">
    <property type="entry name" value="MMTA2_N"/>
</dbReference>
<dbReference type="GeneTree" id="ENSGT00390000005590"/>
<feature type="domain" description="Multiple myeloma tumor-associated protein 2-like N-terminal" evidence="2">
    <location>
        <begin position="9"/>
        <end position="84"/>
    </location>
</feature>
<keyword evidence="4" id="KW-1185">Reference proteome</keyword>
<reference evidence="3" key="1">
    <citation type="submission" date="2025-08" db="UniProtKB">
        <authorList>
            <consortium name="Ensembl"/>
        </authorList>
    </citation>
    <scope>IDENTIFICATION</scope>
</reference>
<dbReference type="AlphaFoldDB" id="A0A8C4TPF5"/>
<reference evidence="3" key="2">
    <citation type="submission" date="2025-09" db="UniProtKB">
        <authorList>
            <consortium name="Ensembl"/>
        </authorList>
    </citation>
    <scope>IDENTIFICATION</scope>
</reference>
<dbReference type="InterPro" id="IPR039207">
    <property type="entry name" value="MMTAG2-like"/>
</dbReference>
<feature type="region of interest" description="Disordered" evidence="1">
    <location>
        <begin position="119"/>
        <end position="138"/>
    </location>
</feature>
<dbReference type="PANTHER" id="PTHR14580:SF0">
    <property type="entry name" value="MULTIPLE MYELOMA TUMOR-ASSOCIATED PROTEIN 2"/>
    <property type="match status" value="1"/>
</dbReference>
<accession>A0A8C4TPF5</accession>
<protein>
    <recommendedName>
        <fullName evidence="2">Multiple myeloma tumor-associated protein 2-like N-terminal domain-containing protein</fullName>
    </recommendedName>
</protein>
<evidence type="ECO:0000313" key="4">
    <source>
        <dbReference type="Proteomes" id="UP000694620"/>
    </source>
</evidence>
<evidence type="ECO:0000256" key="1">
    <source>
        <dbReference type="SAM" id="MobiDB-lite"/>
    </source>
</evidence>
<sequence>MFGSCRAGGVRGGQDQFSWDEVKGDKHRENYLGNSLMAPVGRWQKGKDLTWYAKEKATEGTMSKQAELRSVQQAEQDAMMAALGYKHIRRQPTGVTKEDLADVCRREGTERDLRNVDRVSGLGSTRSGEREGHPTSPCREISFPRNISQKLAWFPMPYELLLHPVETKHPPHLFLLVGTTKSSLAFQHNVLK</sequence>
<dbReference type="Pfam" id="PF10159">
    <property type="entry name" value="MMtag"/>
    <property type="match status" value="1"/>
</dbReference>
<name>A0A8C4TPF5_ERPCA</name>
<dbReference type="Ensembl" id="ENSECRT00000033059.1">
    <property type="protein sequence ID" value="ENSECRP00000032337.1"/>
    <property type="gene ID" value="ENSECRG00000021919.1"/>
</dbReference>
<evidence type="ECO:0000313" key="3">
    <source>
        <dbReference type="Ensembl" id="ENSECRP00000032337.1"/>
    </source>
</evidence>
<organism evidence="3 4">
    <name type="scientific">Erpetoichthys calabaricus</name>
    <name type="common">Rope fish</name>
    <name type="synonym">Calamoichthys calabaricus</name>
    <dbReference type="NCBI Taxonomy" id="27687"/>
    <lineage>
        <taxon>Eukaryota</taxon>
        <taxon>Metazoa</taxon>
        <taxon>Chordata</taxon>
        <taxon>Craniata</taxon>
        <taxon>Vertebrata</taxon>
        <taxon>Euteleostomi</taxon>
        <taxon>Actinopterygii</taxon>
        <taxon>Polypteriformes</taxon>
        <taxon>Polypteridae</taxon>
        <taxon>Erpetoichthys</taxon>
    </lineage>
</organism>
<dbReference type="PANTHER" id="PTHR14580">
    <property type="entry name" value="MULTIPLE MYELOMA TUMOR-ASSOCIATED PROTEIN 2 FAMILY MEMBER"/>
    <property type="match status" value="1"/>
</dbReference>
<proteinExistence type="predicted"/>
<dbReference type="Proteomes" id="UP000694620">
    <property type="component" value="Unassembled WGS sequence"/>
</dbReference>